<feature type="transmembrane region" description="Helical" evidence="8">
    <location>
        <begin position="488"/>
        <end position="510"/>
    </location>
</feature>
<name>A0A427XIH0_9TREE</name>
<feature type="transmembrane region" description="Helical" evidence="8">
    <location>
        <begin position="168"/>
        <end position="187"/>
    </location>
</feature>
<dbReference type="Gene3D" id="1.20.1250.20">
    <property type="entry name" value="MFS general substrate transporter like domains"/>
    <property type="match status" value="1"/>
</dbReference>
<feature type="transmembrane region" description="Helical" evidence="8">
    <location>
        <begin position="199"/>
        <end position="217"/>
    </location>
</feature>
<comment type="similarity">
    <text evidence="2">Belongs to the SLC43A transporter (TC 2.A.1.44) family.</text>
</comment>
<dbReference type="STRING" id="105984.A0A427XIH0"/>
<keyword evidence="6 8" id="KW-0472">Membrane</keyword>
<protein>
    <recommendedName>
        <fullName evidence="11">Major facilitator superfamily (MFS) profile domain-containing protein</fullName>
    </recommendedName>
</protein>
<dbReference type="AlphaFoldDB" id="A0A427XIH0"/>
<evidence type="ECO:0000313" key="9">
    <source>
        <dbReference type="EMBL" id="RSH78660.1"/>
    </source>
</evidence>
<feature type="transmembrane region" description="Helical" evidence="8">
    <location>
        <begin position="522"/>
        <end position="542"/>
    </location>
</feature>
<keyword evidence="10" id="KW-1185">Reference proteome</keyword>
<dbReference type="GO" id="GO:0000329">
    <property type="term" value="C:fungal-type vacuole membrane"/>
    <property type="evidence" value="ECO:0007669"/>
    <property type="project" value="TreeGrafter"/>
</dbReference>
<evidence type="ECO:0000256" key="8">
    <source>
        <dbReference type="SAM" id="Phobius"/>
    </source>
</evidence>
<dbReference type="GeneID" id="39586932"/>
<organism evidence="9 10">
    <name type="scientific">Apiotrichum porosum</name>
    <dbReference type="NCBI Taxonomy" id="105984"/>
    <lineage>
        <taxon>Eukaryota</taxon>
        <taxon>Fungi</taxon>
        <taxon>Dikarya</taxon>
        <taxon>Basidiomycota</taxon>
        <taxon>Agaricomycotina</taxon>
        <taxon>Tremellomycetes</taxon>
        <taxon>Trichosporonales</taxon>
        <taxon>Trichosporonaceae</taxon>
        <taxon>Apiotrichum</taxon>
    </lineage>
</organism>
<keyword evidence="3" id="KW-0813">Transport</keyword>
<dbReference type="GO" id="GO:0022857">
    <property type="term" value="F:transmembrane transporter activity"/>
    <property type="evidence" value="ECO:0007669"/>
    <property type="project" value="InterPro"/>
</dbReference>
<evidence type="ECO:0008006" key="11">
    <source>
        <dbReference type="Google" id="ProtNLM"/>
    </source>
</evidence>
<evidence type="ECO:0000256" key="3">
    <source>
        <dbReference type="ARBA" id="ARBA00022448"/>
    </source>
</evidence>
<feature type="transmembrane region" description="Helical" evidence="8">
    <location>
        <begin position="365"/>
        <end position="384"/>
    </location>
</feature>
<dbReference type="PANTHER" id="PTHR20772">
    <property type="entry name" value="PROTEIN FMP42"/>
    <property type="match status" value="1"/>
</dbReference>
<keyword evidence="4 8" id="KW-0812">Transmembrane</keyword>
<comment type="caution">
    <text evidence="9">The sequence shown here is derived from an EMBL/GenBank/DDBJ whole genome shotgun (WGS) entry which is preliminary data.</text>
</comment>
<dbReference type="PANTHER" id="PTHR20772:SF2">
    <property type="entry name" value="PROTEIN FMP42"/>
    <property type="match status" value="1"/>
</dbReference>
<keyword evidence="5 8" id="KW-1133">Transmembrane helix</keyword>
<reference evidence="9 10" key="1">
    <citation type="submission" date="2018-11" db="EMBL/GenBank/DDBJ databases">
        <title>Genome sequence of Apiotrichum porosum DSM 27194.</title>
        <authorList>
            <person name="Aliyu H."/>
            <person name="Gorte O."/>
            <person name="Ochsenreither K."/>
        </authorList>
    </citation>
    <scope>NUCLEOTIDE SEQUENCE [LARGE SCALE GENOMIC DNA]</scope>
    <source>
        <strain evidence="9 10">DSM 27194</strain>
    </source>
</reference>
<feature type="compositionally biased region" description="Basic and acidic residues" evidence="7">
    <location>
        <begin position="283"/>
        <end position="292"/>
    </location>
</feature>
<evidence type="ECO:0000256" key="5">
    <source>
        <dbReference type="ARBA" id="ARBA00022989"/>
    </source>
</evidence>
<feature type="region of interest" description="Disordered" evidence="7">
    <location>
        <begin position="234"/>
        <end position="292"/>
    </location>
</feature>
<sequence length="560" mass="60818">MLPSDVSPALRIAQVAASIFFCFHVAGLVFGFAALKPVLIASGVYSDLCGDDSTCPEQDTKLNLLFCASLPVGWFLDTIGPQYSAITGAAVFAAGTLTFGVGYVGTCGFASDQRDNADGRDGHVHAVGATSSWLLVHRHSSWPSSIVSSPPTAHLINRQVSNTFPSRSGLVLGSITGAFDASSFPLVGLKQVFFKFGTPSIHTFFTAYVVFPILMIIQQLTFAPRELYERVAEGLDGGDNTPPSLAEPVSPRTVIHPLPSVGEDDNEVTPTPASRRRVSRQPSYHDEGDSHIHFNSSTFSRMSAFDRTHASRSRRMSSSFSRIAYNVADDEGDEALAVELEKKVRDPVVGVMYGRPAKEQVTSRWFWVMLFSLVVHMTRINWYLATVYTQLVFYTQDEELADKLTDAFTVLLPLAGIAMIPAVGWLLDNRPARDVALTMCVLGFGFGVCTLLPATPAQLVGIACLVCFRPLFYTAISDYAAKAFGFETFGTVYGLAMTVSGGIGVVLNPLDRLVKGKLDGDYTPINVVLLVLGFVSTLMLAYQCSPRSVKLDEDREDPQQ</sequence>
<dbReference type="Proteomes" id="UP000279236">
    <property type="component" value="Unassembled WGS sequence"/>
</dbReference>
<evidence type="ECO:0000256" key="7">
    <source>
        <dbReference type="SAM" id="MobiDB-lite"/>
    </source>
</evidence>
<evidence type="ECO:0000256" key="2">
    <source>
        <dbReference type="ARBA" id="ARBA00006595"/>
    </source>
</evidence>
<evidence type="ECO:0000313" key="10">
    <source>
        <dbReference type="Proteomes" id="UP000279236"/>
    </source>
</evidence>
<dbReference type="InterPro" id="IPR052599">
    <property type="entry name" value="SLC43A_AATransporter"/>
</dbReference>
<dbReference type="OrthoDB" id="330047at2759"/>
<comment type="subcellular location">
    <subcellularLocation>
        <location evidence="1">Membrane</location>
        <topology evidence="1">Multi-pass membrane protein</topology>
    </subcellularLocation>
</comment>
<evidence type="ECO:0000256" key="1">
    <source>
        <dbReference type="ARBA" id="ARBA00004141"/>
    </source>
</evidence>
<feature type="transmembrane region" description="Helical" evidence="8">
    <location>
        <begin position="404"/>
        <end position="427"/>
    </location>
</feature>
<proteinExistence type="inferred from homology"/>
<dbReference type="SUPFAM" id="SSF103473">
    <property type="entry name" value="MFS general substrate transporter"/>
    <property type="match status" value="1"/>
</dbReference>
<evidence type="ECO:0000256" key="4">
    <source>
        <dbReference type="ARBA" id="ARBA00022692"/>
    </source>
</evidence>
<feature type="transmembrane region" description="Helical" evidence="8">
    <location>
        <begin position="12"/>
        <end position="35"/>
    </location>
</feature>
<dbReference type="EMBL" id="RSCE01000012">
    <property type="protein sequence ID" value="RSH78660.1"/>
    <property type="molecule type" value="Genomic_DNA"/>
</dbReference>
<dbReference type="RefSeq" id="XP_028473807.1">
    <property type="nucleotide sequence ID" value="XM_028618129.1"/>
</dbReference>
<evidence type="ECO:0000256" key="6">
    <source>
        <dbReference type="ARBA" id="ARBA00023136"/>
    </source>
</evidence>
<dbReference type="InterPro" id="IPR011701">
    <property type="entry name" value="MFS"/>
</dbReference>
<dbReference type="InterPro" id="IPR036259">
    <property type="entry name" value="MFS_trans_sf"/>
</dbReference>
<accession>A0A427XIH0</accession>
<dbReference type="Pfam" id="PF07690">
    <property type="entry name" value="MFS_1"/>
    <property type="match status" value="1"/>
</dbReference>
<gene>
    <name evidence="9" type="ORF">EHS24_002389</name>
</gene>
<feature type="transmembrane region" description="Helical" evidence="8">
    <location>
        <begin position="434"/>
        <end position="453"/>
    </location>
</feature>